<dbReference type="PROSITE" id="PS51257">
    <property type="entry name" value="PROKAR_LIPOPROTEIN"/>
    <property type="match status" value="1"/>
</dbReference>
<evidence type="ECO:0000256" key="1">
    <source>
        <dbReference type="SAM" id="SignalP"/>
    </source>
</evidence>
<gene>
    <name evidence="3" type="ORF">BV494_22320</name>
</gene>
<geneLocation type="plasmid" evidence="3 4">
    <name>unnamed1</name>
</geneLocation>
<feature type="signal peptide" evidence="1">
    <location>
        <begin position="1"/>
        <end position="26"/>
    </location>
</feature>
<dbReference type="InterPro" id="IPR011008">
    <property type="entry name" value="Dimeric_a/b-barrel"/>
</dbReference>
<dbReference type="SUPFAM" id="SSF54909">
    <property type="entry name" value="Dimeric alpha+beta barrel"/>
    <property type="match status" value="1"/>
</dbReference>
<dbReference type="Gene3D" id="3.30.70.100">
    <property type="match status" value="1"/>
</dbReference>
<reference evidence="4" key="1">
    <citation type="submission" date="2017-01" db="EMBL/GenBank/DDBJ databases">
        <title>Genome sequence of Rouxiella sp. ERMR1:05.</title>
        <authorList>
            <person name="Kumar R."/>
            <person name="Singh D."/>
            <person name="Kumar S."/>
        </authorList>
    </citation>
    <scope>NUCLEOTIDE SEQUENCE [LARGE SCALE GENOMIC DNA]</scope>
    <source>
        <strain evidence="4">ERMR1:05</strain>
        <plasmid evidence="4">unnamed1</plasmid>
    </source>
</reference>
<keyword evidence="3" id="KW-0614">Plasmid</keyword>
<dbReference type="AlphaFoldDB" id="A0A2L1UXJ8"/>
<dbReference type="InterPro" id="IPR007138">
    <property type="entry name" value="ABM_dom"/>
</dbReference>
<feature type="domain" description="ABM" evidence="2">
    <location>
        <begin position="45"/>
        <end position="132"/>
    </location>
</feature>
<evidence type="ECO:0000313" key="3">
    <source>
        <dbReference type="EMBL" id="AVF37660.1"/>
    </source>
</evidence>
<dbReference type="Proteomes" id="UP000239197">
    <property type="component" value="Plasmid unnamed1"/>
</dbReference>
<dbReference type="PROSITE" id="PS51725">
    <property type="entry name" value="ABM"/>
    <property type="match status" value="1"/>
</dbReference>
<sequence length="158" mass="17557">MKPLRPNYFRVILLALSSLISGCAISTPQRLPPLAAGEKGEDPVYVVVTRANIKPERRSTFDQVASRVVKTLPNQPGLITYSLRREIFGTQEWTMTVWRSAQARDAFGGSSAHRDAMKLTSTLVNEFTVQRFVIRRDELALSWTDALARLPVAGAGNE</sequence>
<dbReference type="KEGG" id="rox:BV494_22320"/>
<name>A0A2L1UXJ8_9GAMM</name>
<protein>
    <recommendedName>
        <fullName evidence="2">ABM domain-containing protein</fullName>
    </recommendedName>
</protein>
<evidence type="ECO:0000313" key="4">
    <source>
        <dbReference type="Proteomes" id="UP000239197"/>
    </source>
</evidence>
<dbReference type="Pfam" id="PF03992">
    <property type="entry name" value="ABM"/>
    <property type="match status" value="1"/>
</dbReference>
<evidence type="ECO:0000259" key="2">
    <source>
        <dbReference type="PROSITE" id="PS51725"/>
    </source>
</evidence>
<accession>A0A2L1UXJ8</accession>
<dbReference type="OrthoDB" id="5518731at2"/>
<feature type="chain" id="PRO_5014862860" description="ABM domain-containing protein" evidence="1">
    <location>
        <begin position="27"/>
        <end position="158"/>
    </location>
</feature>
<organism evidence="3 4">
    <name type="scientific">Rahnella sikkimica</name>
    <dbReference type="NCBI Taxonomy" id="1805933"/>
    <lineage>
        <taxon>Bacteria</taxon>
        <taxon>Pseudomonadati</taxon>
        <taxon>Pseudomonadota</taxon>
        <taxon>Gammaproteobacteria</taxon>
        <taxon>Enterobacterales</taxon>
        <taxon>Yersiniaceae</taxon>
        <taxon>Rahnella</taxon>
    </lineage>
</organism>
<dbReference type="EMBL" id="CP019063">
    <property type="protein sequence ID" value="AVF37660.1"/>
    <property type="molecule type" value="Genomic_DNA"/>
</dbReference>
<keyword evidence="4" id="KW-1185">Reference proteome</keyword>
<keyword evidence="1" id="KW-0732">Signal</keyword>
<proteinExistence type="predicted"/>